<evidence type="ECO:0000259" key="1">
    <source>
        <dbReference type="PROSITE" id="PS51340"/>
    </source>
</evidence>
<evidence type="ECO:0000313" key="5">
    <source>
        <dbReference type="Proteomes" id="UP000829756"/>
    </source>
</evidence>
<dbReference type="GO" id="GO:0030151">
    <property type="term" value="F:molybdenum ion binding"/>
    <property type="evidence" value="ECO:0007669"/>
    <property type="project" value="InterPro"/>
</dbReference>
<keyword evidence="4" id="KW-1185">Reference proteome</keyword>
<dbReference type="Pfam" id="PF03473">
    <property type="entry name" value="MOSC"/>
    <property type="match status" value="1"/>
</dbReference>
<dbReference type="InterPro" id="IPR011037">
    <property type="entry name" value="Pyrv_Knase-like_insert_dom_sf"/>
</dbReference>
<evidence type="ECO:0000313" key="4">
    <source>
        <dbReference type="Proteomes" id="UP000294721"/>
    </source>
</evidence>
<reference evidence="3" key="3">
    <citation type="journal article" date="2022" name="Res Sq">
        <title>Evolution of multicellular longitudinally dividing oral cavity symbionts (Neisseriaceae).</title>
        <authorList>
            <person name="Nyongesa S."/>
            <person name="Weber P."/>
            <person name="Bernet E."/>
            <person name="Pullido F."/>
            <person name="Nieckarz M."/>
            <person name="Delaby M."/>
            <person name="Nieves C."/>
            <person name="Viehboeck T."/>
            <person name="Krause N."/>
            <person name="Rivera-Millot A."/>
            <person name="Nakamura A."/>
            <person name="Vischer N."/>
            <person name="VanNieuwenhze M."/>
            <person name="Brun Y."/>
            <person name="Cava F."/>
            <person name="Bulgheresi S."/>
            <person name="Veyrier F."/>
        </authorList>
    </citation>
    <scope>NUCLEOTIDE SEQUENCE</scope>
    <source>
        <strain evidence="3">1258/02</strain>
    </source>
</reference>
<organism evidence="3 5">
    <name type="scientific">Uruburuella suis</name>
    <dbReference type="NCBI Taxonomy" id="252130"/>
    <lineage>
        <taxon>Bacteria</taxon>
        <taxon>Pseudomonadati</taxon>
        <taxon>Pseudomonadota</taxon>
        <taxon>Betaproteobacteria</taxon>
        <taxon>Neisseriales</taxon>
        <taxon>Neisseriaceae</taxon>
        <taxon>Uruburuella</taxon>
    </lineage>
</organism>
<dbReference type="Pfam" id="PF03476">
    <property type="entry name" value="MOSC_N"/>
    <property type="match status" value="1"/>
</dbReference>
<dbReference type="GO" id="GO:0003824">
    <property type="term" value="F:catalytic activity"/>
    <property type="evidence" value="ECO:0007669"/>
    <property type="project" value="InterPro"/>
</dbReference>
<evidence type="ECO:0000313" key="3">
    <source>
        <dbReference type="EMBL" id="UOO79990.1"/>
    </source>
</evidence>
<dbReference type="RefSeq" id="WP_132954576.1">
    <property type="nucleotide sequence ID" value="NZ_CALJUB010000031.1"/>
</dbReference>
<dbReference type="Proteomes" id="UP000829756">
    <property type="component" value="Chromosome"/>
</dbReference>
<name>A0AAE9GY94_9NEIS</name>
<dbReference type="PANTHER" id="PTHR14237">
    <property type="entry name" value="MOLYBDOPTERIN COFACTOR SULFURASE MOSC"/>
    <property type="match status" value="1"/>
</dbReference>
<dbReference type="EMBL" id="SLXE01000030">
    <property type="protein sequence ID" value="TCP01345.1"/>
    <property type="molecule type" value="Genomic_DNA"/>
</dbReference>
<dbReference type="GO" id="GO:0030170">
    <property type="term" value="F:pyridoxal phosphate binding"/>
    <property type="evidence" value="ECO:0007669"/>
    <property type="project" value="InterPro"/>
</dbReference>
<protein>
    <submittedName>
        <fullName evidence="3">MOSC domain-containing protein</fullName>
    </submittedName>
</protein>
<feature type="domain" description="MOSC" evidence="1">
    <location>
        <begin position="106"/>
        <end position="255"/>
    </location>
</feature>
<reference evidence="2 4" key="1">
    <citation type="submission" date="2019-03" db="EMBL/GenBank/DDBJ databases">
        <title>Genomic Encyclopedia of Type Strains, Phase IV (KMG-IV): sequencing the most valuable type-strain genomes for metagenomic binning, comparative biology and taxonomic classification.</title>
        <authorList>
            <person name="Goeker M."/>
        </authorList>
    </citation>
    <scope>NUCLEOTIDE SEQUENCE [LARGE SCALE GENOMIC DNA]</scope>
    <source>
        <strain evidence="2 4">DSM 17474</strain>
    </source>
</reference>
<gene>
    <name evidence="2" type="ORF">EV680_13011</name>
    <name evidence="3" type="ORF">LVJ78_02940</name>
</gene>
<dbReference type="PROSITE" id="PS51340">
    <property type="entry name" value="MOSC"/>
    <property type="match status" value="1"/>
</dbReference>
<dbReference type="EMBL" id="CP091507">
    <property type="protein sequence ID" value="UOO79990.1"/>
    <property type="molecule type" value="Genomic_DNA"/>
</dbReference>
<dbReference type="InterPro" id="IPR005303">
    <property type="entry name" value="MOCOS_middle"/>
</dbReference>
<accession>A0AAE9GY94</accession>
<evidence type="ECO:0000313" key="2">
    <source>
        <dbReference type="EMBL" id="TCP01345.1"/>
    </source>
</evidence>
<proteinExistence type="predicted"/>
<sequence length="256" mass="29023">MQLTEIVYYPVKSMRGLNAEAADIRHAGMPHDREWLVATPDGMFLTARKLPHMLLWQAEPHSDGLTLTAPDGSRRRVYHHEFTQAAEVAVWKDRFEARHGSSSTDEWLSQQLGVACRLYYLGNPSRRVLSFAQTPLSFADGAPYLLTSNASLTLLNSQLEEAVEMRRFRPNLVIDGREAYEEDRWRIIRIGAVEFELFKPCVRCVMTTVDLHSGQKHPQQQPLATLALTHKACFGINMIARNSGQVHLGDEVTVIR</sequence>
<dbReference type="PANTHER" id="PTHR14237:SF19">
    <property type="entry name" value="MITOCHONDRIAL AMIDOXIME REDUCING COMPONENT 1"/>
    <property type="match status" value="1"/>
</dbReference>
<dbReference type="InterPro" id="IPR005302">
    <property type="entry name" value="MoCF_Sase_C"/>
</dbReference>
<dbReference type="AlphaFoldDB" id="A0AAE9GY94"/>
<reference evidence="3" key="2">
    <citation type="submission" date="2021-12" db="EMBL/GenBank/DDBJ databases">
        <authorList>
            <person name="Veyrier F.J."/>
        </authorList>
    </citation>
    <scope>NUCLEOTIDE SEQUENCE</scope>
    <source>
        <strain evidence="3">1258/02</strain>
    </source>
</reference>
<dbReference type="KEGG" id="usu:LVJ78_02940"/>
<dbReference type="SUPFAM" id="SSF141673">
    <property type="entry name" value="MOSC N-terminal domain-like"/>
    <property type="match status" value="1"/>
</dbReference>
<dbReference type="Proteomes" id="UP000294721">
    <property type="component" value="Unassembled WGS sequence"/>
</dbReference>
<dbReference type="SUPFAM" id="SSF50800">
    <property type="entry name" value="PK beta-barrel domain-like"/>
    <property type="match status" value="1"/>
</dbReference>